<dbReference type="GO" id="GO:0016020">
    <property type="term" value="C:membrane"/>
    <property type="evidence" value="ECO:0007669"/>
    <property type="project" value="UniProtKB-SubCell"/>
</dbReference>
<evidence type="ECO:0000256" key="5">
    <source>
        <dbReference type="ARBA" id="ARBA00023136"/>
    </source>
</evidence>
<dbReference type="PROSITE" id="PS51257">
    <property type="entry name" value="PROKAR_LIPOPROTEIN"/>
    <property type="match status" value="1"/>
</dbReference>
<evidence type="ECO:0000256" key="1">
    <source>
        <dbReference type="ARBA" id="ARBA00004141"/>
    </source>
</evidence>
<name>A0AAD1UKJ3_EUPCR</name>
<keyword evidence="2" id="KW-0813">Transport</keyword>
<dbReference type="Pfam" id="PF07690">
    <property type="entry name" value="MFS_1"/>
    <property type="match status" value="1"/>
</dbReference>
<evidence type="ECO:0000313" key="8">
    <source>
        <dbReference type="EMBL" id="CAI2368958.1"/>
    </source>
</evidence>
<feature type="transmembrane region" description="Helical" evidence="7">
    <location>
        <begin position="57"/>
        <end position="75"/>
    </location>
</feature>
<evidence type="ECO:0000256" key="4">
    <source>
        <dbReference type="ARBA" id="ARBA00022989"/>
    </source>
</evidence>
<dbReference type="Gene3D" id="1.20.1250.20">
    <property type="entry name" value="MFS general substrate transporter like domains"/>
    <property type="match status" value="1"/>
</dbReference>
<feature type="transmembrane region" description="Helical" evidence="7">
    <location>
        <begin position="107"/>
        <end position="131"/>
    </location>
</feature>
<proteinExistence type="predicted"/>
<feature type="transmembrane region" description="Helical" evidence="7">
    <location>
        <begin position="300"/>
        <end position="319"/>
    </location>
</feature>
<dbReference type="EMBL" id="CAMPGE010010102">
    <property type="protein sequence ID" value="CAI2368958.1"/>
    <property type="molecule type" value="Genomic_DNA"/>
</dbReference>
<feature type="transmembrane region" description="Helical" evidence="7">
    <location>
        <begin position="12"/>
        <end position="37"/>
    </location>
</feature>
<dbReference type="GO" id="GO:0022857">
    <property type="term" value="F:transmembrane transporter activity"/>
    <property type="evidence" value="ECO:0007669"/>
    <property type="project" value="InterPro"/>
</dbReference>
<keyword evidence="9" id="KW-1185">Reference proteome</keyword>
<comment type="subcellular location">
    <subcellularLocation>
        <location evidence="1">Membrane</location>
        <topology evidence="1">Multi-pass membrane protein</topology>
    </subcellularLocation>
</comment>
<evidence type="ECO:0000313" key="9">
    <source>
        <dbReference type="Proteomes" id="UP001295684"/>
    </source>
</evidence>
<gene>
    <name evidence="8" type="ORF">ECRASSUSDP1_LOCUS10254</name>
</gene>
<keyword evidence="5 7" id="KW-0472">Membrane</keyword>
<feature type="transmembrane region" description="Helical" evidence="7">
    <location>
        <begin position="413"/>
        <end position="433"/>
    </location>
</feature>
<organism evidence="8 9">
    <name type="scientific">Euplotes crassus</name>
    <dbReference type="NCBI Taxonomy" id="5936"/>
    <lineage>
        <taxon>Eukaryota</taxon>
        <taxon>Sar</taxon>
        <taxon>Alveolata</taxon>
        <taxon>Ciliophora</taxon>
        <taxon>Intramacronucleata</taxon>
        <taxon>Spirotrichea</taxon>
        <taxon>Hypotrichia</taxon>
        <taxon>Euplotida</taxon>
        <taxon>Euplotidae</taxon>
        <taxon>Moneuplotes</taxon>
    </lineage>
</organism>
<dbReference type="PANTHER" id="PTHR43385:SF1">
    <property type="entry name" value="RIBOFLAVIN TRANSPORTER RIBJ"/>
    <property type="match status" value="1"/>
</dbReference>
<keyword evidence="4 7" id="KW-1133">Transmembrane helix</keyword>
<evidence type="ECO:0000256" key="7">
    <source>
        <dbReference type="SAM" id="Phobius"/>
    </source>
</evidence>
<feature type="transmembrane region" description="Helical" evidence="7">
    <location>
        <begin position="331"/>
        <end position="350"/>
    </location>
</feature>
<comment type="caution">
    <text evidence="8">The sequence shown here is derived from an EMBL/GenBank/DDBJ whole genome shotgun (WGS) entry which is preliminary data.</text>
</comment>
<evidence type="ECO:0000256" key="3">
    <source>
        <dbReference type="ARBA" id="ARBA00022692"/>
    </source>
</evidence>
<feature type="region of interest" description="Disordered" evidence="6">
    <location>
        <begin position="225"/>
        <end position="262"/>
    </location>
</feature>
<feature type="transmembrane region" description="Helical" evidence="7">
    <location>
        <begin position="82"/>
        <end position="101"/>
    </location>
</feature>
<feature type="compositionally biased region" description="Basic and acidic residues" evidence="6">
    <location>
        <begin position="250"/>
        <end position="259"/>
    </location>
</feature>
<reference evidence="8" key="1">
    <citation type="submission" date="2023-07" db="EMBL/GenBank/DDBJ databases">
        <authorList>
            <consortium name="AG Swart"/>
            <person name="Singh M."/>
            <person name="Singh A."/>
            <person name="Seah K."/>
            <person name="Emmerich C."/>
        </authorList>
    </citation>
    <scope>NUCLEOTIDE SEQUENCE</scope>
    <source>
        <strain evidence="8">DP1</strain>
    </source>
</reference>
<sequence>MPNTRNKWDGFLCLLGGFTCGLSTGCIFMIAHTRTYISSFFVAKHHDVSLESTQQIVLVQGISQGIAILLAPLLIQYLNPKLLILFGGCLGIGGLIGATFVENFTAFMLLYALYFGFGVGTCFFVPFFCAWSHFPKNIGISNSVVLCGFACGIFILGIIPHVIMNPKGLKPNDGIFPSEVAIRLPKMLRIMAMIMAGLTILTIILINMKRKTQRMFIRNRRRRRGRGGNYMSLGEIETNRTSNPNITRSDQQEENKEGNQEQNIQQNLNNGNEILPIANNPGDENEINFSDAIKDYKTHILIILMILSLVQPSLAIFSLREIDDGDYFTVLSIISCLIFCIACTVVGLIVDKTKCRYLFIVTLAIQIILGFSMNSAAKSRSGYFVWFTVSSFFFGTILSMIPCLLIKVYGQKTASWLSAGVFSPMFLLTYAFLKIQEPNSP</sequence>
<feature type="transmembrane region" description="Helical" evidence="7">
    <location>
        <begin position="383"/>
        <end position="406"/>
    </location>
</feature>
<dbReference type="InterPro" id="IPR052983">
    <property type="entry name" value="MFS_Riboflavin_Transporter"/>
</dbReference>
<accession>A0AAD1UKJ3</accession>
<dbReference type="AlphaFoldDB" id="A0AAD1UKJ3"/>
<dbReference type="PANTHER" id="PTHR43385">
    <property type="entry name" value="RIBOFLAVIN TRANSPORTER RIBJ"/>
    <property type="match status" value="1"/>
</dbReference>
<feature type="compositionally biased region" description="Polar residues" evidence="6">
    <location>
        <begin position="239"/>
        <end position="249"/>
    </location>
</feature>
<dbReference type="InterPro" id="IPR011701">
    <property type="entry name" value="MFS"/>
</dbReference>
<feature type="transmembrane region" description="Helical" evidence="7">
    <location>
        <begin position="143"/>
        <end position="163"/>
    </location>
</feature>
<dbReference type="SUPFAM" id="SSF103473">
    <property type="entry name" value="MFS general substrate transporter"/>
    <property type="match status" value="1"/>
</dbReference>
<evidence type="ECO:0000256" key="6">
    <source>
        <dbReference type="SAM" id="MobiDB-lite"/>
    </source>
</evidence>
<feature type="transmembrane region" description="Helical" evidence="7">
    <location>
        <begin position="187"/>
        <end position="208"/>
    </location>
</feature>
<evidence type="ECO:0000256" key="2">
    <source>
        <dbReference type="ARBA" id="ARBA00022448"/>
    </source>
</evidence>
<feature type="transmembrane region" description="Helical" evidence="7">
    <location>
        <begin position="357"/>
        <end position="377"/>
    </location>
</feature>
<dbReference type="InterPro" id="IPR036259">
    <property type="entry name" value="MFS_trans_sf"/>
</dbReference>
<keyword evidence="3 7" id="KW-0812">Transmembrane</keyword>
<dbReference type="Proteomes" id="UP001295684">
    <property type="component" value="Unassembled WGS sequence"/>
</dbReference>
<protein>
    <submittedName>
        <fullName evidence="8">Uncharacterized protein</fullName>
    </submittedName>
</protein>